<dbReference type="PaxDb" id="2903-EOD05956"/>
<dbReference type="RefSeq" id="XP_005758385.1">
    <property type="nucleotide sequence ID" value="XM_005758328.1"/>
</dbReference>
<proteinExistence type="predicted"/>
<dbReference type="PANTHER" id="PTHR46471:SF2">
    <property type="entry name" value="CHITIN DEACETYLASE-RELATED"/>
    <property type="match status" value="1"/>
</dbReference>
<dbReference type="GO" id="GO:0005975">
    <property type="term" value="P:carbohydrate metabolic process"/>
    <property type="evidence" value="ECO:0007669"/>
    <property type="project" value="InterPro"/>
</dbReference>
<dbReference type="GeneID" id="17252105"/>
<dbReference type="KEGG" id="ehx:EMIHUDRAFT_219676"/>
<feature type="chain" id="PRO_5044275378" description="NodB homology domain-containing protein" evidence="5">
    <location>
        <begin position="18"/>
        <end position="351"/>
    </location>
</feature>
<dbReference type="GO" id="GO:0016810">
    <property type="term" value="F:hydrolase activity, acting on carbon-nitrogen (but not peptide) bonds"/>
    <property type="evidence" value="ECO:0007669"/>
    <property type="project" value="InterPro"/>
</dbReference>
<evidence type="ECO:0000256" key="3">
    <source>
        <dbReference type="ARBA" id="ARBA00022801"/>
    </source>
</evidence>
<evidence type="ECO:0000256" key="2">
    <source>
        <dbReference type="ARBA" id="ARBA00022729"/>
    </source>
</evidence>
<dbReference type="InterPro" id="IPR002509">
    <property type="entry name" value="NODB_dom"/>
</dbReference>
<evidence type="ECO:0000256" key="1">
    <source>
        <dbReference type="ARBA" id="ARBA00022723"/>
    </source>
</evidence>
<evidence type="ECO:0000256" key="4">
    <source>
        <dbReference type="ARBA" id="ARBA00023277"/>
    </source>
</evidence>
<evidence type="ECO:0000256" key="5">
    <source>
        <dbReference type="SAM" id="SignalP"/>
    </source>
</evidence>
<dbReference type="PANTHER" id="PTHR46471">
    <property type="entry name" value="CHITIN DEACETYLASE"/>
    <property type="match status" value="1"/>
</dbReference>
<dbReference type="EnsemblProtists" id="EOD05956">
    <property type="protein sequence ID" value="EOD05956"/>
    <property type="gene ID" value="EMIHUDRAFT_219676"/>
</dbReference>
<feature type="signal peptide" evidence="5">
    <location>
        <begin position="1"/>
        <end position="17"/>
    </location>
</feature>
<dbReference type="Proteomes" id="UP000013827">
    <property type="component" value="Unassembled WGS sequence"/>
</dbReference>
<dbReference type="SUPFAM" id="SSF88713">
    <property type="entry name" value="Glycoside hydrolase/deacetylase"/>
    <property type="match status" value="1"/>
</dbReference>
<protein>
    <recommendedName>
        <fullName evidence="6">NodB homology domain-containing protein</fullName>
    </recommendedName>
</protein>
<evidence type="ECO:0000259" key="6">
    <source>
        <dbReference type="Pfam" id="PF01522"/>
    </source>
</evidence>
<reference evidence="8" key="1">
    <citation type="journal article" date="2013" name="Nature">
        <title>Pan genome of the phytoplankton Emiliania underpins its global distribution.</title>
        <authorList>
            <person name="Read B.A."/>
            <person name="Kegel J."/>
            <person name="Klute M.J."/>
            <person name="Kuo A."/>
            <person name="Lefebvre S.C."/>
            <person name="Maumus F."/>
            <person name="Mayer C."/>
            <person name="Miller J."/>
            <person name="Monier A."/>
            <person name="Salamov A."/>
            <person name="Young J."/>
            <person name="Aguilar M."/>
            <person name="Claverie J.M."/>
            <person name="Frickenhaus S."/>
            <person name="Gonzalez K."/>
            <person name="Herman E.K."/>
            <person name="Lin Y.C."/>
            <person name="Napier J."/>
            <person name="Ogata H."/>
            <person name="Sarno A.F."/>
            <person name="Shmutz J."/>
            <person name="Schroeder D."/>
            <person name="de Vargas C."/>
            <person name="Verret F."/>
            <person name="von Dassow P."/>
            <person name="Valentin K."/>
            <person name="Van de Peer Y."/>
            <person name="Wheeler G."/>
            <person name="Dacks J.B."/>
            <person name="Delwiche C.F."/>
            <person name="Dyhrman S.T."/>
            <person name="Glockner G."/>
            <person name="John U."/>
            <person name="Richards T."/>
            <person name="Worden A.Z."/>
            <person name="Zhang X."/>
            <person name="Grigoriev I.V."/>
            <person name="Allen A.E."/>
            <person name="Bidle K."/>
            <person name="Borodovsky M."/>
            <person name="Bowler C."/>
            <person name="Brownlee C."/>
            <person name="Cock J.M."/>
            <person name="Elias M."/>
            <person name="Gladyshev V.N."/>
            <person name="Groth M."/>
            <person name="Guda C."/>
            <person name="Hadaegh A."/>
            <person name="Iglesias-Rodriguez M.D."/>
            <person name="Jenkins J."/>
            <person name="Jones B.M."/>
            <person name="Lawson T."/>
            <person name="Leese F."/>
            <person name="Lindquist E."/>
            <person name="Lobanov A."/>
            <person name="Lomsadze A."/>
            <person name="Malik S.B."/>
            <person name="Marsh M.E."/>
            <person name="Mackinder L."/>
            <person name="Mock T."/>
            <person name="Mueller-Roeber B."/>
            <person name="Pagarete A."/>
            <person name="Parker M."/>
            <person name="Probert I."/>
            <person name="Quesneville H."/>
            <person name="Raines C."/>
            <person name="Rensing S.A."/>
            <person name="Riano-Pachon D.M."/>
            <person name="Richier S."/>
            <person name="Rokitta S."/>
            <person name="Shiraiwa Y."/>
            <person name="Soanes D.M."/>
            <person name="van der Giezen M."/>
            <person name="Wahlund T.M."/>
            <person name="Williams B."/>
            <person name="Wilson W."/>
            <person name="Wolfe G."/>
            <person name="Wurch L.L."/>
        </authorList>
    </citation>
    <scope>NUCLEOTIDE SEQUENCE</scope>
</reference>
<organism evidence="7 8">
    <name type="scientific">Emiliania huxleyi (strain CCMP1516)</name>
    <dbReference type="NCBI Taxonomy" id="280463"/>
    <lineage>
        <taxon>Eukaryota</taxon>
        <taxon>Haptista</taxon>
        <taxon>Haptophyta</taxon>
        <taxon>Prymnesiophyceae</taxon>
        <taxon>Isochrysidales</taxon>
        <taxon>Noelaerhabdaceae</taxon>
        <taxon>Emiliania</taxon>
    </lineage>
</organism>
<keyword evidence="8" id="KW-1185">Reference proteome</keyword>
<keyword evidence="1" id="KW-0479">Metal-binding</keyword>
<keyword evidence="2 5" id="KW-0732">Signal</keyword>
<evidence type="ECO:0000313" key="7">
    <source>
        <dbReference type="EnsemblProtists" id="EOD05956"/>
    </source>
</evidence>
<evidence type="ECO:0000313" key="8">
    <source>
        <dbReference type="Proteomes" id="UP000013827"/>
    </source>
</evidence>
<dbReference type="InterPro" id="IPR011330">
    <property type="entry name" value="Glyco_hydro/deAcase_b/a-brl"/>
</dbReference>
<accession>A0A0D3I3X1</accession>
<dbReference type="AlphaFoldDB" id="A0A0D3I3X1"/>
<dbReference type="GO" id="GO:0046872">
    <property type="term" value="F:metal ion binding"/>
    <property type="evidence" value="ECO:0007669"/>
    <property type="project" value="UniProtKB-KW"/>
</dbReference>
<dbReference type="Pfam" id="PF01522">
    <property type="entry name" value="Polysacc_deac_1"/>
    <property type="match status" value="1"/>
</dbReference>
<keyword evidence="4" id="KW-0119">Carbohydrate metabolism</keyword>
<reference evidence="7" key="2">
    <citation type="submission" date="2024-10" db="UniProtKB">
        <authorList>
            <consortium name="EnsemblProtists"/>
        </authorList>
    </citation>
    <scope>IDENTIFICATION</scope>
</reference>
<feature type="domain" description="NodB homology" evidence="6">
    <location>
        <begin position="55"/>
        <end position="144"/>
    </location>
</feature>
<keyword evidence="3" id="KW-0378">Hydrolase</keyword>
<sequence length="351" mass="37846">MLCRSLLLALVATYAAPVSVDQCATDRCDPFDYEYTKNCCQRTWNPGWDGLVTTCKDEGVIALTFDDGFTAGDVITAERLHAAGIVATFFINGDSDINVPGGKLWGSLDAVEGMGHQVASHTQTHCCIAGNEHCPGKACSAIGSTVSQELRNLEQEYERNANRSAPGGPGQGGFYHLRPPFLDLSESSAAEIVKEGYSIAWLTDDTNDWMGDHCLVYRCLNSIVSQPASGSHNVLQHGRNSGDLSAAYWKQFKQAADKNGWKFVTFDQCVYGVDHQSHPSSPPVAPPTPPIAPTPSSSCFWEDGCLQKDMYCGGCASAGADCTETPNFRCDHGLACVTEGWSMFCRESSAI</sequence>
<name>A0A0D3I3X1_EMIH1</name>
<dbReference type="HOGENOM" id="CLU_790925_0_0_1"/>
<dbReference type="Gene3D" id="3.20.20.370">
    <property type="entry name" value="Glycoside hydrolase/deacetylase"/>
    <property type="match status" value="1"/>
</dbReference>